<dbReference type="PANTHER" id="PTHR22776">
    <property type="entry name" value="MARVEL-CONTAINING POTENTIAL LIPID RAFT-ASSOCIATED PROTEIN"/>
    <property type="match status" value="1"/>
</dbReference>
<feature type="transmembrane region" description="Helical" evidence="7">
    <location>
        <begin position="276"/>
        <end position="296"/>
    </location>
</feature>
<dbReference type="OrthoDB" id="10028364at2759"/>
<feature type="transmembrane region" description="Helical" evidence="7">
    <location>
        <begin position="249"/>
        <end position="270"/>
    </location>
</feature>
<evidence type="ECO:0000256" key="4">
    <source>
        <dbReference type="ARBA" id="ARBA00023136"/>
    </source>
</evidence>
<feature type="region of interest" description="Disordered" evidence="6">
    <location>
        <begin position="308"/>
        <end position="331"/>
    </location>
</feature>
<evidence type="ECO:0000256" key="7">
    <source>
        <dbReference type="SAM" id="Phobius"/>
    </source>
</evidence>
<evidence type="ECO:0000256" key="2">
    <source>
        <dbReference type="ARBA" id="ARBA00022692"/>
    </source>
</evidence>
<dbReference type="KEGG" id="tgu:101234121"/>
<dbReference type="PROSITE" id="PS51225">
    <property type="entry name" value="MARVEL"/>
    <property type="match status" value="1"/>
</dbReference>
<dbReference type="InterPro" id="IPR050578">
    <property type="entry name" value="MARVEL-CKLF_proteins"/>
</dbReference>
<evidence type="ECO:0000313" key="10">
    <source>
        <dbReference type="Proteomes" id="UP000007754"/>
    </source>
</evidence>
<evidence type="ECO:0000256" key="6">
    <source>
        <dbReference type="SAM" id="MobiDB-lite"/>
    </source>
</evidence>
<reference evidence="9" key="3">
    <citation type="submission" date="2025-09" db="UniProtKB">
        <authorList>
            <consortium name="Ensembl"/>
        </authorList>
    </citation>
    <scope>IDENTIFICATION</scope>
</reference>
<protein>
    <submittedName>
        <fullName evidence="9">CKLF like MARVEL transmembrane domain containing 6</fullName>
    </submittedName>
</protein>
<evidence type="ECO:0000256" key="3">
    <source>
        <dbReference type="ARBA" id="ARBA00022989"/>
    </source>
</evidence>
<dbReference type="Ensembl" id="ENSTGUT00000035680.1">
    <property type="protein sequence ID" value="ENSTGUP00000025969.1"/>
    <property type="gene ID" value="ENSTGUG00000026264.1"/>
</dbReference>
<dbReference type="OMA" id="IVDYCIT"/>
<keyword evidence="3 7" id="KW-1133">Transmembrane helix</keyword>
<comment type="subcellular location">
    <subcellularLocation>
        <location evidence="1">Membrane</location>
        <topology evidence="1">Multi-pass membrane protein</topology>
    </subcellularLocation>
</comment>
<proteinExistence type="predicted"/>
<evidence type="ECO:0000256" key="5">
    <source>
        <dbReference type="PROSITE-ProRule" id="PRU00581"/>
    </source>
</evidence>
<dbReference type="GeneTree" id="ENSGT00940000157911"/>
<keyword evidence="2 5" id="KW-0812">Transmembrane</keyword>
<keyword evidence="4 5" id="KW-0472">Membrane</keyword>
<dbReference type="InParanoid" id="A0A674GSM5"/>
<dbReference type="PANTHER" id="PTHR22776:SF25">
    <property type="entry name" value="CKLF-LIKE MARVEL TRANSMEMBRANE DOMAIN-CONTAINING PROTEIN 6"/>
    <property type="match status" value="1"/>
</dbReference>
<feature type="compositionally biased region" description="Basic and acidic residues" evidence="6">
    <location>
        <begin position="1"/>
        <end position="16"/>
    </location>
</feature>
<keyword evidence="10" id="KW-1185">Reference proteome</keyword>
<name>A0A674GSM5_TAEGU</name>
<organism evidence="9 10">
    <name type="scientific">Taeniopygia guttata</name>
    <name type="common">Zebra finch</name>
    <name type="synonym">Poephila guttata</name>
    <dbReference type="NCBI Taxonomy" id="59729"/>
    <lineage>
        <taxon>Eukaryota</taxon>
        <taxon>Metazoa</taxon>
        <taxon>Chordata</taxon>
        <taxon>Craniata</taxon>
        <taxon>Vertebrata</taxon>
        <taxon>Euteleostomi</taxon>
        <taxon>Archelosauria</taxon>
        <taxon>Archosauria</taxon>
        <taxon>Dinosauria</taxon>
        <taxon>Saurischia</taxon>
        <taxon>Theropoda</taxon>
        <taxon>Coelurosauria</taxon>
        <taxon>Aves</taxon>
        <taxon>Neognathae</taxon>
        <taxon>Neoaves</taxon>
        <taxon>Telluraves</taxon>
        <taxon>Australaves</taxon>
        <taxon>Passeriformes</taxon>
        <taxon>Passeroidea</taxon>
        <taxon>Estrildidae</taxon>
        <taxon>Estrildinae</taxon>
        <taxon>Taeniopygia</taxon>
    </lineage>
</organism>
<dbReference type="CTD" id="54918"/>
<accession>A0A674GSM5</accession>
<evidence type="ECO:0000256" key="1">
    <source>
        <dbReference type="ARBA" id="ARBA00004141"/>
    </source>
</evidence>
<dbReference type="GO" id="GO:0016020">
    <property type="term" value="C:membrane"/>
    <property type="evidence" value="ECO:0007669"/>
    <property type="project" value="UniProtKB-SubCell"/>
</dbReference>
<dbReference type="InterPro" id="IPR008253">
    <property type="entry name" value="Marvel"/>
</dbReference>
<feature type="transmembrane region" description="Helical" evidence="7">
    <location>
        <begin position="212"/>
        <end position="237"/>
    </location>
</feature>
<evidence type="ECO:0000313" key="9">
    <source>
        <dbReference type="Ensembl" id="ENSTGUP00000025969.1"/>
    </source>
</evidence>
<feature type="compositionally biased region" description="Polar residues" evidence="6">
    <location>
        <begin position="315"/>
        <end position="331"/>
    </location>
</feature>
<reference evidence="9" key="2">
    <citation type="submission" date="2025-08" db="UniProtKB">
        <authorList>
            <consortium name="Ensembl"/>
        </authorList>
    </citation>
    <scope>IDENTIFICATION</scope>
</reference>
<evidence type="ECO:0000259" key="8">
    <source>
        <dbReference type="PROSITE" id="PS51225"/>
    </source>
</evidence>
<dbReference type="Proteomes" id="UP000007754">
    <property type="component" value="Chromosome 2"/>
</dbReference>
<feature type="region of interest" description="Disordered" evidence="6">
    <location>
        <begin position="1"/>
        <end position="86"/>
    </location>
</feature>
<sequence>MENRAAHKTTEPEASRRLPAFFSRFFPAGNRRPGPSRENASANNESRAPEASRRLPPSPLQFFPDGSRRPGPPRGNVSAYNATPEPEAARRLPPFFSRFFPAGSRRPGPPRESASAYKKTRAAEAKTSRLPPFFFRFFPAGRRRPGPAMENGAVYNETTEPEAKAARRPPFGCTLRHLRGWRLPVKVVQTIFSFVAVVCEEIVDYCITCSGLYFFEFTSCSAFLLSLLILYVYCTNLYESLGEDKVQKLNFWAVPLIGACFLLATIVFFATNADSAVEIAACVFGCFASFAFAAEFGTEIYLKRKQNIGGRPENPGNTPSATENQPLNKRS</sequence>
<dbReference type="AlphaFoldDB" id="A0A674GSM5"/>
<reference evidence="9 10" key="1">
    <citation type="journal article" date="2010" name="Nature">
        <title>The genome of a songbird.</title>
        <authorList>
            <person name="Warren W.C."/>
            <person name="Clayton D.F."/>
            <person name="Ellegren H."/>
            <person name="Arnold A.P."/>
            <person name="Hillier L.W."/>
            <person name="Kunstner A."/>
            <person name="Searle S."/>
            <person name="White S."/>
            <person name="Vilella A.J."/>
            <person name="Fairley S."/>
            <person name="Heger A."/>
            <person name="Kong L."/>
            <person name="Ponting C.P."/>
            <person name="Jarvis E.D."/>
            <person name="Mello C.V."/>
            <person name="Minx P."/>
            <person name="Lovell P."/>
            <person name="Velho T.A."/>
            <person name="Ferris M."/>
            <person name="Balakrishnan C.N."/>
            <person name="Sinha S."/>
            <person name="Blatti C."/>
            <person name="London S.E."/>
            <person name="Li Y."/>
            <person name="Lin Y.C."/>
            <person name="George J."/>
            <person name="Sweedler J."/>
            <person name="Southey B."/>
            <person name="Gunaratne P."/>
            <person name="Watson M."/>
            <person name="Nam K."/>
            <person name="Backstrom N."/>
            <person name="Smeds L."/>
            <person name="Nabholz B."/>
            <person name="Itoh Y."/>
            <person name="Whitney O."/>
            <person name="Pfenning A.R."/>
            <person name="Howard J."/>
            <person name="Volker M."/>
            <person name="Skinner B.M."/>
            <person name="Griffin D.K."/>
            <person name="Ye L."/>
            <person name="McLaren W.M."/>
            <person name="Flicek P."/>
            <person name="Quesada V."/>
            <person name="Velasco G."/>
            <person name="Lopez-Otin C."/>
            <person name="Puente X.S."/>
            <person name="Olender T."/>
            <person name="Lancet D."/>
            <person name="Smit A.F."/>
            <person name="Hubley R."/>
            <person name="Konkel M.K."/>
            <person name="Walker J.A."/>
            <person name="Batzer M.A."/>
            <person name="Gu W."/>
            <person name="Pollock D.D."/>
            <person name="Chen L."/>
            <person name="Cheng Z."/>
            <person name="Eichler E.E."/>
            <person name="Stapley J."/>
            <person name="Slate J."/>
            <person name="Ekblom R."/>
            <person name="Birkhead T."/>
            <person name="Burke T."/>
            <person name="Burt D."/>
            <person name="Scharff C."/>
            <person name="Adam I."/>
            <person name="Richard H."/>
            <person name="Sultan M."/>
            <person name="Soldatov A."/>
            <person name="Lehrach H."/>
            <person name="Edwards S.V."/>
            <person name="Yang S.P."/>
            <person name="Li X."/>
            <person name="Graves T."/>
            <person name="Fulton L."/>
            <person name="Nelson J."/>
            <person name="Chinwalla A."/>
            <person name="Hou S."/>
            <person name="Mardis E.R."/>
            <person name="Wilson R.K."/>
        </authorList>
    </citation>
    <scope>NUCLEOTIDE SEQUENCE [LARGE SCALE GENOMIC DNA]</scope>
</reference>
<feature type="domain" description="MARVEL" evidence="8">
    <location>
        <begin position="177"/>
        <end position="304"/>
    </location>
</feature>
<gene>
    <name evidence="9" type="primary">CMTM6</name>
</gene>